<sequence length="341" mass="39951">MIGSTEAVWRLFEYSMHERFPSVVQLAVHLQNGQRVYFTEQTADEIARREPPFFKLCHEDLFAKNLMYNEAPRFYTWDSSKKEWKRRKRGEKVEGEDICETQTIGRVSTVSPRQGECFFLRILIHKVKGPTSFDDLKTVNGLICYTFREACQLQGLMDNDNAWFSTMQEVCLCSSPHALRSLPAIIITQCIPSDGRSWWDHEATLNFFKAYQSAECLWKIKSKDYCNKYLKEKAYENLVKLCQEFDPCVIKDTIAKKVNNVRTSFRRKLKKKENSKMSGAGTDNVYEPKLWYFDHLVFLTDEETPRQSFSNIPVYLDRDVPQDEGLICESQSNYSTYIEVR</sequence>
<protein>
    <recommendedName>
        <fullName evidence="1">MADF domain-containing protein</fullName>
    </recommendedName>
</protein>
<gene>
    <name evidence="2" type="ORF">ElyMa_001417900</name>
</gene>
<feature type="domain" description="MADF" evidence="1">
    <location>
        <begin position="206"/>
        <end position="304"/>
    </location>
</feature>
<dbReference type="PANTHER" id="PTHR21505">
    <property type="entry name" value="MADF DOMAIN-CONTAINING PROTEIN-RELATED"/>
    <property type="match status" value="1"/>
</dbReference>
<evidence type="ECO:0000313" key="2">
    <source>
        <dbReference type="EMBL" id="GFS14198.1"/>
    </source>
</evidence>
<name>A0AAV4IXP8_9GAST</name>
<dbReference type="SMART" id="SM00595">
    <property type="entry name" value="MADF"/>
    <property type="match status" value="1"/>
</dbReference>
<keyword evidence="3" id="KW-1185">Reference proteome</keyword>
<dbReference type="AlphaFoldDB" id="A0AAV4IXP8"/>
<organism evidence="2 3">
    <name type="scientific">Elysia marginata</name>
    <dbReference type="NCBI Taxonomy" id="1093978"/>
    <lineage>
        <taxon>Eukaryota</taxon>
        <taxon>Metazoa</taxon>
        <taxon>Spiralia</taxon>
        <taxon>Lophotrochozoa</taxon>
        <taxon>Mollusca</taxon>
        <taxon>Gastropoda</taxon>
        <taxon>Heterobranchia</taxon>
        <taxon>Euthyneura</taxon>
        <taxon>Panpulmonata</taxon>
        <taxon>Sacoglossa</taxon>
        <taxon>Placobranchoidea</taxon>
        <taxon>Plakobranchidae</taxon>
        <taxon>Elysia</taxon>
    </lineage>
</organism>
<comment type="caution">
    <text evidence="2">The sequence shown here is derived from an EMBL/GenBank/DDBJ whole genome shotgun (WGS) entry which is preliminary data.</text>
</comment>
<evidence type="ECO:0000259" key="1">
    <source>
        <dbReference type="PROSITE" id="PS51029"/>
    </source>
</evidence>
<dbReference type="PANTHER" id="PTHR21505:SF8">
    <property type="entry name" value="DPT-YFP REPRESSOR BY OVEREXPRESSION, ISOFORM D-RELATED"/>
    <property type="match status" value="1"/>
</dbReference>
<reference evidence="2 3" key="1">
    <citation type="journal article" date="2021" name="Elife">
        <title>Chloroplast acquisition without the gene transfer in kleptoplastic sea slugs, Plakobranchus ocellatus.</title>
        <authorList>
            <person name="Maeda T."/>
            <person name="Takahashi S."/>
            <person name="Yoshida T."/>
            <person name="Shimamura S."/>
            <person name="Takaki Y."/>
            <person name="Nagai Y."/>
            <person name="Toyoda A."/>
            <person name="Suzuki Y."/>
            <person name="Arimoto A."/>
            <person name="Ishii H."/>
            <person name="Satoh N."/>
            <person name="Nishiyama T."/>
            <person name="Hasebe M."/>
            <person name="Maruyama T."/>
            <person name="Minagawa J."/>
            <person name="Obokata J."/>
            <person name="Shigenobu S."/>
        </authorList>
    </citation>
    <scope>NUCLEOTIDE SEQUENCE [LARGE SCALE GENOMIC DNA]</scope>
</reference>
<dbReference type="Proteomes" id="UP000762676">
    <property type="component" value="Unassembled WGS sequence"/>
</dbReference>
<dbReference type="PROSITE" id="PS51029">
    <property type="entry name" value="MADF"/>
    <property type="match status" value="1"/>
</dbReference>
<accession>A0AAV4IXP8</accession>
<evidence type="ECO:0000313" key="3">
    <source>
        <dbReference type="Proteomes" id="UP000762676"/>
    </source>
</evidence>
<dbReference type="Pfam" id="PF10545">
    <property type="entry name" value="MADF_DNA_bdg"/>
    <property type="match status" value="1"/>
</dbReference>
<dbReference type="InterPro" id="IPR006578">
    <property type="entry name" value="MADF-dom"/>
</dbReference>
<dbReference type="EMBL" id="BMAT01002785">
    <property type="protein sequence ID" value="GFS14198.1"/>
    <property type="molecule type" value="Genomic_DNA"/>
</dbReference>
<proteinExistence type="predicted"/>